<name>A0A4P8EH36_9RHOB</name>
<sequence length="194" mass="21096">MSDRIRFGHPKGRNGAALRLAKHARGWLRAILALCALTMLVACERDAEQTLRTKLDHWFYLGETVYFQSRSRCTGAMIRLESAYLRPTIAVQTNYDRAKETLRANGVAAIRKADMTPTELTDAMLMSGNGDFGKQALAAGALAASCFNGTEMGALLFDALHTPGATLVYDTQSSGLMVVDPGLSSLFYVAGDVW</sequence>
<organism evidence="1 2">
    <name type="scientific">Pseudorhodobacter turbinis</name>
    <dbReference type="NCBI Taxonomy" id="2500533"/>
    <lineage>
        <taxon>Bacteria</taxon>
        <taxon>Pseudomonadati</taxon>
        <taxon>Pseudomonadota</taxon>
        <taxon>Alphaproteobacteria</taxon>
        <taxon>Rhodobacterales</taxon>
        <taxon>Paracoccaceae</taxon>
        <taxon>Pseudorhodobacter</taxon>
    </lineage>
</organism>
<evidence type="ECO:0000313" key="2">
    <source>
        <dbReference type="Proteomes" id="UP000298631"/>
    </source>
</evidence>
<dbReference type="KEGG" id="pseb:EOK75_10600"/>
<proteinExistence type="predicted"/>
<dbReference type="Proteomes" id="UP000298631">
    <property type="component" value="Chromosome"/>
</dbReference>
<protein>
    <recommendedName>
        <fullName evidence="3">Lipoprotein</fullName>
    </recommendedName>
</protein>
<dbReference type="OrthoDB" id="7870860at2"/>
<dbReference type="EMBL" id="CP039964">
    <property type="protein sequence ID" value="QCO56139.1"/>
    <property type="molecule type" value="Genomic_DNA"/>
</dbReference>
<gene>
    <name evidence="1" type="ORF">EOK75_10600</name>
</gene>
<keyword evidence="2" id="KW-1185">Reference proteome</keyword>
<evidence type="ECO:0000313" key="1">
    <source>
        <dbReference type="EMBL" id="QCO56139.1"/>
    </source>
</evidence>
<evidence type="ECO:0008006" key="3">
    <source>
        <dbReference type="Google" id="ProtNLM"/>
    </source>
</evidence>
<accession>A0A4P8EH36</accession>
<reference evidence="1 2" key="1">
    <citation type="submission" date="2019-05" db="EMBL/GenBank/DDBJ databases">
        <title>Pseudorhodobacter turbinis sp. nov., isolated from the gut of the Korean turban shell.</title>
        <authorList>
            <person name="Jeong Y.-S."/>
            <person name="Kang W.-R."/>
            <person name="Bae J.-W."/>
        </authorList>
    </citation>
    <scope>NUCLEOTIDE SEQUENCE [LARGE SCALE GENOMIC DNA]</scope>
    <source>
        <strain evidence="1 2">S12M18</strain>
    </source>
</reference>
<dbReference type="AlphaFoldDB" id="A0A4P8EH36"/>